<reference evidence="2" key="1">
    <citation type="journal article" date="2019" name="Int. J. Syst. Evol. Microbiol.">
        <title>The Global Catalogue of Microorganisms (GCM) 10K type strain sequencing project: providing services to taxonomists for standard genome sequencing and annotation.</title>
        <authorList>
            <consortium name="The Broad Institute Genomics Platform"/>
            <consortium name="The Broad Institute Genome Sequencing Center for Infectious Disease"/>
            <person name="Wu L."/>
            <person name="Ma J."/>
        </authorList>
    </citation>
    <scope>NUCLEOTIDE SEQUENCE [LARGE SCALE GENOMIC DNA]</scope>
    <source>
        <strain evidence="2">KCTC 52473</strain>
    </source>
</reference>
<dbReference type="InterPro" id="IPR010836">
    <property type="entry name" value="SapC"/>
</dbReference>
<comment type="caution">
    <text evidence="1">The sequence shown here is derived from an EMBL/GenBank/DDBJ whole genome shotgun (WGS) entry which is preliminary data.</text>
</comment>
<dbReference type="EMBL" id="JBHRSW010000004">
    <property type="protein sequence ID" value="MFC3120318.1"/>
    <property type="molecule type" value="Genomic_DNA"/>
</dbReference>
<proteinExistence type="predicted"/>
<dbReference type="RefSeq" id="WP_376918456.1">
    <property type="nucleotide sequence ID" value="NZ_JBHRSW010000004.1"/>
</dbReference>
<gene>
    <name evidence="1" type="ORF">ACFOHL_01655</name>
</gene>
<evidence type="ECO:0000313" key="1">
    <source>
        <dbReference type="EMBL" id="MFC3120318.1"/>
    </source>
</evidence>
<accession>A0ABV7FJ64</accession>
<evidence type="ECO:0000313" key="2">
    <source>
        <dbReference type="Proteomes" id="UP001595478"/>
    </source>
</evidence>
<dbReference type="Proteomes" id="UP001595478">
    <property type="component" value="Unassembled WGS sequence"/>
</dbReference>
<sequence>MLAQTLLNPKEHKNLKVITSRGEKYGENVNTIPVIADELRSLVTEYPVCILKDPNTGQFALHALTGFDAGENLMLEGDTWHASYVPLHVLRQPFMIGIRDKEGSKPTPDNTVVTIQLEHKRVTDEGGEALFDEDGNATDYLKKTTNLLGALLQGLTTTSTFLDALVKEELLEQLQLTVNLKNGDKKNFQGFYGINEEKLASLKGEALEKFHSLGYLQACHMLIASFGNIQKLIKLKNASL</sequence>
<organism evidence="1 2">
    <name type="scientific">Agaribacter flavus</name>
    <dbReference type="NCBI Taxonomy" id="1902781"/>
    <lineage>
        <taxon>Bacteria</taxon>
        <taxon>Pseudomonadati</taxon>
        <taxon>Pseudomonadota</taxon>
        <taxon>Gammaproteobacteria</taxon>
        <taxon>Alteromonadales</taxon>
        <taxon>Alteromonadaceae</taxon>
        <taxon>Agaribacter</taxon>
    </lineage>
</organism>
<protein>
    <submittedName>
        <fullName evidence="1">SapC family protein</fullName>
    </submittedName>
</protein>
<keyword evidence="2" id="KW-1185">Reference proteome</keyword>
<dbReference type="Pfam" id="PF07277">
    <property type="entry name" value="SapC"/>
    <property type="match status" value="1"/>
</dbReference>
<name>A0ABV7FJ64_9ALTE</name>